<dbReference type="Proteomes" id="UP000013827">
    <property type="component" value="Unassembled WGS sequence"/>
</dbReference>
<dbReference type="PaxDb" id="2903-EOD18424"/>
<sequence>MAAVLEYLTVEVLELAGATRRATTRSRIAPRHIYLACGWDEELNSMLWGSAATSRAATSRITRSRRSVHDGRLALKYDELTDLDCLVATLSVDPEWRSRTWIVVAHCENEIEVKFPIIGDAGRSISTAYGMIDPGNKPCTVYKYKPELTPGSINQGRQVAG</sequence>
<dbReference type="SUPFAM" id="SSF52833">
    <property type="entry name" value="Thioredoxin-like"/>
    <property type="match status" value="1"/>
</dbReference>
<name>A0A0D3J4I9_EMIH1</name>
<proteinExistence type="predicted"/>
<dbReference type="GO" id="GO:0046982">
    <property type="term" value="F:protein heterodimerization activity"/>
    <property type="evidence" value="ECO:0007669"/>
    <property type="project" value="InterPro"/>
</dbReference>
<reference evidence="1" key="2">
    <citation type="submission" date="2024-10" db="UniProtKB">
        <authorList>
            <consortium name="EnsemblProtists"/>
        </authorList>
    </citation>
    <scope>IDENTIFICATION</scope>
</reference>
<evidence type="ECO:0000313" key="2">
    <source>
        <dbReference type="Proteomes" id="UP000013827"/>
    </source>
</evidence>
<dbReference type="PANTHER" id="PTHR23430">
    <property type="entry name" value="HISTONE H2A"/>
    <property type="match status" value="1"/>
</dbReference>
<dbReference type="GeneID" id="19046425"/>
<keyword evidence="2" id="KW-1185">Reference proteome</keyword>
<protein>
    <recommendedName>
        <fullName evidence="3">Histone H2A</fullName>
    </recommendedName>
</protein>
<dbReference type="InterPro" id="IPR002119">
    <property type="entry name" value="Histone_H2A"/>
</dbReference>
<evidence type="ECO:0008006" key="3">
    <source>
        <dbReference type="Google" id="ProtNLM"/>
    </source>
</evidence>
<dbReference type="GO" id="GO:0030527">
    <property type="term" value="F:structural constituent of chromatin"/>
    <property type="evidence" value="ECO:0007669"/>
    <property type="project" value="InterPro"/>
</dbReference>
<dbReference type="KEGG" id="ehx:EMIHUDRAFT_196680"/>
<dbReference type="AlphaFoldDB" id="A0A0D3J4I9"/>
<dbReference type="Gene3D" id="3.40.30.10">
    <property type="entry name" value="Glutaredoxin"/>
    <property type="match status" value="1"/>
</dbReference>
<reference evidence="2" key="1">
    <citation type="journal article" date="2013" name="Nature">
        <title>Pan genome of the phytoplankton Emiliania underpins its global distribution.</title>
        <authorList>
            <person name="Read B.A."/>
            <person name="Kegel J."/>
            <person name="Klute M.J."/>
            <person name="Kuo A."/>
            <person name="Lefebvre S.C."/>
            <person name="Maumus F."/>
            <person name="Mayer C."/>
            <person name="Miller J."/>
            <person name="Monier A."/>
            <person name="Salamov A."/>
            <person name="Young J."/>
            <person name="Aguilar M."/>
            <person name="Claverie J.M."/>
            <person name="Frickenhaus S."/>
            <person name="Gonzalez K."/>
            <person name="Herman E.K."/>
            <person name="Lin Y.C."/>
            <person name="Napier J."/>
            <person name="Ogata H."/>
            <person name="Sarno A.F."/>
            <person name="Shmutz J."/>
            <person name="Schroeder D."/>
            <person name="de Vargas C."/>
            <person name="Verret F."/>
            <person name="von Dassow P."/>
            <person name="Valentin K."/>
            <person name="Van de Peer Y."/>
            <person name="Wheeler G."/>
            <person name="Dacks J.B."/>
            <person name="Delwiche C.F."/>
            <person name="Dyhrman S.T."/>
            <person name="Glockner G."/>
            <person name="John U."/>
            <person name="Richards T."/>
            <person name="Worden A.Z."/>
            <person name="Zhang X."/>
            <person name="Grigoriev I.V."/>
            <person name="Allen A.E."/>
            <person name="Bidle K."/>
            <person name="Borodovsky M."/>
            <person name="Bowler C."/>
            <person name="Brownlee C."/>
            <person name="Cock J.M."/>
            <person name="Elias M."/>
            <person name="Gladyshev V.N."/>
            <person name="Groth M."/>
            <person name="Guda C."/>
            <person name="Hadaegh A."/>
            <person name="Iglesias-Rodriguez M.D."/>
            <person name="Jenkins J."/>
            <person name="Jones B.M."/>
            <person name="Lawson T."/>
            <person name="Leese F."/>
            <person name="Lindquist E."/>
            <person name="Lobanov A."/>
            <person name="Lomsadze A."/>
            <person name="Malik S.B."/>
            <person name="Marsh M.E."/>
            <person name="Mackinder L."/>
            <person name="Mock T."/>
            <person name="Mueller-Roeber B."/>
            <person name="Pagarete A."/>
            <person name="Parker M."/>
            <person name="Probert I."/>
            <person name="Quesneville H."/>
            <person name="Raines C."/>
            <person name="Rensing S.A."/>
            <person name="Riano-Pachon D.M."/>
            <person name="Richier S."/>
            <person name="Rokitta S."/>
            <person name="Shiraiwa Y."/>
            <person name="Soanes D.M."/>
            <person name="van der Giezen M."/>
            <person name="Wahlund T.M."/>
            <person name="Williams B."/>
            <person name="Wilson W."/>
            <person name="Wolfe G."/>
            <person name="Wurch L.L."/>
        </authorList>
    </citation>
    <scope>NUCLEOTIDE SEQUENCE</scope>
</reference>
<dbReference type="GO" id="GO:0003677">
    <property type="term" value="F:DNA binding"/>
    <property type="evidence" value="ECO:0007669"/>
    <property type="project" value="InterPro"/>
</dbReference>
<accession>A0A0D3J4I9</accession>
<dbReference type="RefSeq" id="XP_005770853.1">
    <property type="nucleotide sequence ID" value="XM_005770796.1"/>
</dbReference>
<dbReference type="STRING" id="2903.R1EC14"/>
<dbReference type="GO" id="GO:0000786">
    <property type="term" value="C:nucleosome"/>
    <property type="evidence" value="ECO:0007669"/>
    <property type="project" value="InterPro"/>
</dbReference>
<dbReference type="InterPro" id="IPR009072">
    <property type="entry name" value="Histone-fold"/>
</dbReference>
<dbReference type="HOGENOM" id="CLU_1931517_0_0_1"/>
<dbReference type="InterPro" id="IPR036249">
    <property type="entry name" value="Thioredoxin-like_sf"/>
</dbReference>
<dbReference type="Gene3D" id="1.10.20.10">
    <property type="entry name" value="Histone, subunit A"/>
    <property type="match status" value="1"/>
</dbReference>
<dbReference type="eggNOG" id="KOG1756">
    <property type="taxonomic scope" value="Eukaryota"/>
</dbReference>
<evidence type="ECO:0000313" key="1">
    <source>
        <dbReference type="EnsemblProtists" id="EOD18424"/>
    </source>
</evidence>
<dbReference type="EnsemblProtists" id="EOD18424">
    <property type="protein sequence ID" value="EOD18424"/>
    <property type="gene ID" value="EMIHUDRAFT_196680"/>
</dbReference>
<dbReference type="PRINTS" id="PR00620">
    <property type="entry name" value="HISTONEH2A"/>
</dbReference>
<dbReference type="SUPFAM" id="SSF47113">
    <property type="entry name" value="Histone-fold"/>
    <property type="match status" value="1"/>
</dbReference>
<organism evidence="1 2">
    <name type="scientific">Emiliania huxleyi (strain CCMP1516)</name>
    <dbReference type="NCBI Taxonomy" id="280463"/>
    <lineage>
        <taxon>Eukaryota</taxon>
        <taxon>Haptista</taxon>
        <taxon>Haptophyta</taxon>
        <taxon>Prymnesiophyceae</taxon>
        <taxon>Isochrysidales</taxon>
        <taxon>Noelaerhabdaceae</taxon>
        <taxon>Emiliania</taxon>
    </lineage>
</organism>